<feature type="compositionally biased region" description="Low complexity" evidence="1">
    <location>
        <begin position="186"/>
        <end position="207"/>
    </location>
</feature>
<feature type="region of interest" description="Disordered" evidence="1">
    <location>
        <begin position="726"/>
        <end position="767"/>
    </location>
</feature>
<evidence type="ECO:0000256" key="1">
    <source>
        <dbReference type="SAM" id="MobiDB-lite"/>
    </source>
</evidence>
<feature type="region of interest" description="Disordered" evidence="1">
    <location>
        <begin position="1"/>
        <end position="263"/>
    </location>
</feature>
<feature type="compositionally biased region" description="Basic and acidic residues" evidence="1">
    <location>
        <begin position="160"/>
        <end position="170"/>
    </location>
</feature>
<feature type="compositionally biased region" description="Gly residues" evidence="1">
    <location>
        <begin position="757"/>
        <end position="767"/>
    </location>
</feature>
<comment type="caution">
    <text evidence="2">The sequence shown here is derived from an EMBL/GenBank/DDBJ whole genome shotgun (WGS) entry which is preliminary data.</text>
</comment>
<accession>A0A409Y919</accession>
<evidence type="ECO:0000313" key="2">
    <source>
        <dbReference type="EMBL" id="PPQ99363.1"/>
    </source>
</evidence>
<dbReference type="EMBL" id="NHYE01001067">
    <property type="protein sequence ID" value="PPQ99363.1"/>
    <property type="molecule type" value="Genomic_DNA"/>
</dbReference>
<proteinExistence type="predicted"/>
<feature type="compositionally biased region" description="Basic and acidic residues" evidence="1">
    <location>
        <begin position="92"/>
        <end position="120"/>
    </location>
</feature>
<dbReference type="OrthoDB" id="3222645at2759"/>
<keyword evidence="3" id="KW-1185">Reference proteome</keyword>
<feature type="compositionally biased region" description="Low complexity" evidence="1">
    <location>
        <begin position="136"/>
        <end position="148"/>
    </location>
</feature>
<protein>
    <submittedName>
        <fullName evidence="2">Uncharacterized protein</fullName>
    </submittedName>
</protein>
<feature type="compositionally biased region" description="Basic and acidic residues" evidence="1">
    <location>
        <begin position="44"/>
        <end position="82"/>
    </location>
</feature>
<gene>
    <name evidence="2" type="ORF">CVT26_014306</name>
</gene>
<feature type="compositionally biased region" description="Basic and acidic residues" evidence="1">
    <location>
        <begin position="1"/>
        <end position="11"/>
    </location>
</feature>
<evidence type="ECO:0000313" key="3">
    <source>
        <dbReference type="Proteomes" id="UP000284706"/>
    </source>
</evidence>
<reference evidence="2 3" key="1">
    <citation type="journal article" date="2018" name="Evol. Lett.">
        <title>Horizontal gene cluster transfer increased hallucinogenic mushroom diversity.</title>
        <authorList>
            <person name="Reynolds H.T."/>
            <person name="Vijayakumar V."/>
            <person name="Gluck-Thaler E."/>
            <person name="Korotkin H.B."/>
            <person name="Matheny P.B."/>
            <person name="Slot J.C."/>
        </authorList>
    </citation>
    <scope>NUCLEOTIDE SEQUENCE [LARGE SCALE GENOMIC DNA]</scope>
    <source>
        <strain evidence="2 3">SRW20</strain>
    </source>
</reference>
<dbReference type="InParanoid" id="A0A409Y919"/>
<dbReference type="AlphaFoldDB" id="A0A409Y919"/>
<organism evidence="2 3">
    <name type="scientific">Gymnopilus dilepis</name>
    <dbReference type="NCBI Taxonomy" id="231916"/>
    <lineage>
        <taxon>Eukaryota</taxon>
        <taxon>Fungi</taxon>
        <taxon>Dikarya</taxon>
        <taxon>Basidiomycota</taxon>
        <taxon>Agaricomycotina</taxon>
        <taxon>Agaricomycetes</taxon>
        <taxon>Agaricomycetidae</taxon>
        <taxon>Agaricales</taxon>
        <taxon>Agaricineae</taxon>
        <taxon>Hymenogastraceae</taxon>
        <taxon>Gymnopilus</taxon>
    </lineage>
</organism>
<sequence length="767" mass="85114">MPALNEPEREMTQISTVPTTLRSSHDDRSLRSQGSGGRHSPHHHPYDDTRRKITRRSTADDRDSGSRRSHSDRDPGGHESSSRRRAAPTVPDKQDHQRTMRSDSSDRHRERESDRERTTRNSESTETSKERPRAESVSSSSSGGSLSSFEHLARPGIQYEEFKADQDKLGRSHPPSRSSTKDDSHSQQSDGHSNTTPRPARSQQPPSRDSDPRSSPDIGKPGITQPFPTKPTPQPHQVPNDGPPSTYGKVTAAAPPQTNMNTAVQDRTIPGDLHTRMPINEAEMTNVSTLPLNTQLPEGLEGLGIDPAEQIEALQQIEQAHLSEHLAFQQQQQQILQQVAENREQAGGYGVSFAGALRNLLPSPAVLGAPRDKDWQRAIAEINNLRSELKYVKNEFRQCRHAYHEAHAERIRLKESVGGLQHELSNVYKELEETKNLSEIRGRELVGAQVFLTKADSLSVSDVCDKLMVLNEEIFQAAASLGEVLSKTKRNISEADMKKHYERSCAFVGEPLVKVLLDQAKRDDPEVNMLIVQATLSVFLVGFCVSKLVPWHLTDRNIDGFLGNLYSEIRASEEQAVTGRWRALTRSKIRVPSDNWKAEIADSLKSVLWIAEWGSPNPKDQEVSFLQKLPPIFKAIQDVRVALGEKFTSADLEVNVVRATAKFESAWMEDAYGDGRQAGGKNAKDEMVVGTTGIGLKKIIIDRERGLPAKGQEMFENVVPPKVVLESTLRESLDPPPPTSRKVKKKKVEQDVPLPSAGGGGGNREGK</sequence>
<name>A0A409Y919_9AGAR</name>
<dbReference type="Proteomes" id="UP000284706">
    <property type="component" value="Unassembled WGS sequence"/>
</dbReference>